<dbReference type="InterPro" id="IPR017853">
    <property type="entry name" value="GH"/>
</dbReference>
<evidence type="ECO:0000259" key="7">
    <source>
        <dbReference type="Pfam" id="PF01055"/>
    </source>
</evidence>
<keyword evidence="2 6" id="KW-0378">Hydrolase</keyword>
<dbReference type="Gene3D" id="3.20.20.80">
    <property type="entry name" value="Glycosidases"/>
    <property type="match status" value="1"/>
</dbReference>
<dbReference type="Pfam" id="PF21365">
    <property type="entry name" value="Glyco_hydro_31_3rd"/>
    <property type="match status" value="1"/>
</dbReference>
<keyword evidence="11" id="KW-1185">Reference proteome</keyword>
<evidence type="ECO:0000256" key="1">
    <source>
        <dbReference type="ARBA" id="ARBA00007806"/>
    </source>
</evidence>
<protein>
    <recommendedName>
        <fullName evidence="5">alpha-D-xyloside xylohydrolase</fullName>
        <ecNumber evidence="5">3.2.1.177</ecNumber>
    </recommendedName>
</protein>
<evidence type="ECO:0000313" key="11">
    <source>
        <dbReference type="Proteomes" id="UP000315215"/>
    </source>
</evidence>
<dbReference type="InterPro" id="IPR000322">
    <property type="entry name" value="Glyco_hydro_31_TIM"/>
</dbReference>
<dbReference type="KEGG" id="aqt:FN924_13445"/>
<dbReference type="FunFam" id="3.20.20.80:FF:000053">
    <property type="entry name" value="Alpha-xylosidase YicI"/>
    <property type="match status" value="1"/>
</dbReference>
<feature type="domain" description="Glycosyl hydrolase family 31 C-terminal" evidence="9">
    <location>
        <begin position="582"/>
        <end position="667"/>
    </location>
</feature>
<dbReference type="RefSeq" id="WP_143895315.1">
    <property type="nucleotide sequence ID" value="NZ_CP041666.1"/>
</dbReference>
<dbReference type="InterPro" id="IPR050985">
    <property type="entry name" value="Alpha-glycosidase_related"/>
</dbReference>
<dbReference type="PANTHER" id="PTHR43053">
    <property type="entry name" value="GLYCOSIDASE FAMILY 31"/>
    <property type="match status" value="1"/>
</dbReference>
<feature type="domain" description="Glycoside hydrolase family 31 N-terminal" evidence="8">
    <location>
        <begin position="54"/>
        <end position="216"/>
    </location>
</feature>
<feature type="domain" description="Glycoside hydrolase family 31 TIM barrel" evidence="7">
    <location>
        <begin position="259"/>
        <end position="572"/>
    </location>
</feature>
<organism evidence="10 11">
    <name type="scientific">Radiobacillus deserti</name>
    <dbReference type="NCBI Taxonomy" id="2594883"/>
    <lineage>
        <taxon>Bacteria</taxon>
        <taxon>Bacillati</taxon>
        <taxon>Bacillota</taxon>
        <taxon>Bacilli</taxon>
        <taxon>Bacillales</taxon>
        <taxon>Bacillaceae</taxon>
        <taxon>Radiobacillus</taxon>
    </lineage>
</organism>
<name>A0A516KI80_9BACI</name>
<dbReference type="Proteomes" id="UP000315215">
    <property type="component" value="Chromosome"/>
</dbReference>
<evidence type="ECO:0000256" key="2">
    <source>
        <dbReference type="ARBA" id="ARBA00022801"/>
    </source>
</evidence>
<dbReference type="SUPFAM" id="SSF74650">
    <property type="entry name" value="Galactose mutarotase-like"/>
    <property type="match status" value="1"/>
</dbReference>
<dbReference type="NCBIfam" id="NF007940">
    <property type="entry name" value="PRK10658.1"/>
    <property type="match status" value="1"/>
</dbReference>
<evidence type="ECO:0000256" key="6">
    <source>
        <dbReference type="RuleBase" id="RU361185"/>
    </source>
</evidence>
<dbReference type="PANTHER" id="PTHR43053:SF4">
    <property type="entry name" value="MYOGENESIS-REGULATING GLYCOSIDASE"/>
    <property type="match status" value="1"/>
</dbReference>
<dbReference type="InterPro" id="IPR013780">
    <property type="entry name" value="Glyco_hydro_b"/>
</dbReference>
<dbReference type="InterPro" id="IPR025887">
    <property type="entry name" value="Glyco_hydro_31_N_dom"/>
</dbReference>
<dbReference type="OrthoDB" id="176168at2"/>
<evidence type="ECO:0000313" key="10">
    <source>
        <dbReference type="EMBL" id="QDP41107.1"/>
    </source>
</evidence>
<keyword evidence="3 6" id="KW-0326">Glycosidase</keyword>
<dbReference type="CDD" id="cd06593">
    <property type="entry name" value="GH31_xylosidase_YicI"/>
    <property type="match status" value="1"/>
</dbReference>
<dbReference type="AlphaFoldDB" id="A0A516KI80"/>
<evidence type="ECO:0000259" key="9">
    <source>
        <dbReference type="Pfam" id="PF21365"/>
    </source>
</evidence>
<dbReference type="Gene3D" id="2.60.40.1760">
    <property type="entry name" value="glycosyl hydrolase (family 31)"/>
    <property type="match status" value="1"/>
</dbReference>
<proteinExistence type="inferred from homology"/>
<dbReference type="CDD" id="cd14752">
    <property type="entry name" value="GH31_N"/>
    <property type="match status" value="1"/>
</dbReference>
<comment type="catalytic activity">
    <reaction evidence="4">
        <text>Hydrolysis of terminal, non-reducing alpha-D-xylose residues with release of alpha-D-xylose.</text>
        <dbReference type="EC" id="3.2.1.177"/>
    </reaction>
</comment>
<reference evidence="10 11" key="1">
    <citation type="submission" date="2019-07" db="EMBL/GenBank/DDBJ databases">
        <authorList>
            <person name="Li J."/>
        </authorList>
    </citation>
    <scope>NUCLEOTIDE SEQUENCE [LARGE SCALE GENOMIC DNA]</scope>
    <source>
        <strain evidence="10 11">TKL69</strain>
    </source>
</reference>
<gene>
    <name evidence="10" type="primary">yicI</name>
    <name evidence="10" type="ORF">FN924_13445</name>
</gene>
<dbReference type="InterPro" id="IPR048395">
    <property type="entry name" value="Glyco_hydro_31_C"/>
</dbReference>
<sequence length="771" mass="88413">MKFTNGNWLVKEGFMIHHPHQVHDVLKEEDALTLFVPCKAIRHRGDTLDGPLLTIRISSPMENVFRIQTWHFKGGKEKYPQFKLNQKASAIEIYQNNHKWELYSGQTKLKIPTDDIFRMEFFNQDKKLTHSDQKGLAWIRGNDNKTYMRGQLNINVGEYFYGLGERFTPFVKNGQVVDSWNKDGGTSTEQAYKNVPFYLSNRGYGVFVNHPEHVAFEMGSEIVSKNQFSVEGEELDYFFINGPTPKEVLERYTDLTGKPAVPPAWSFGLWLTTSFTTEYNEETVNHFVDGMLERKLPLSVFHFDCFWMKDMEWCNFEWDERNFPDPKGMIKRLKDKGLKICVWINPYIAQKSKLFAEAASKGYLLKRPDGDVWQWDLWQAGQGVVDFSNPDACEWYADKLRALIDMGVDSFKTDFGERIPTDVVYWDGSDPERMHNYYSYKYNQVVFDVLQEKKGGEEAVVFARSSTAGGQQFPVHWGGDCYATYESMAESLRGGLSLCLSGFGYWSHDIGGFENTASPDLFKRWLAFGLLSSHSRLHGSSSYRVPWLFDEEAVDVTRFFAQLKNTLMPYLMNVAKDNNKTGIPLMRAMVLEFPEDPTCAMLDLQYMLGDSLLVAPIFNEEGEASYYLPNGKWTNLLTGAVVEGGTWQQEYHDYMSIPLFVREHTILPIGQNKERPDYHYSEEVTFYVYELQERKKASAVIRNVTGDIVGSISMEKDGEQIVVEADMPSSYSINLSGYSTIAKTTSGHWSTGKQGVQIIPKSSDSQYAIHL</sequence>
<dbReference type="EMBL" id="CP041666">
    <property type="protein sequence ID" value="QDP41107.1"/>
    <property type="molecule type" value="Genomic_DNA"/>
</dbReference>
<dbReference type="Gene3D" id="2.60.40.1180">
    <property type="entry name" value="Golgi alpha-mannosidase II"/>
    <property type="match status" value="2"/>
</dbReference>
<dbReference type="GO" id="GO:0061634">
    <property type="term" value="F:alpha-D-xyloside xylohydrolase"/>
    <property type="evidence" value="ECO:0007669"/>
    <property type="project" value="UniProtKB-EC"/>
</dbReference>
<dbReference type="GO" id="GO:0030246">
    <property type="term" value="F:carbohydrate binding"/>
    <property type="evidence" value="ECO:0007669"/>
    <property type="project" value="InterPro"/>
</dbReference>
<evidence type="ECO:0000256" key="3">
    <source>
        <dbReference type="ARBA" id="ARBA00023295"/>
    </source>
</evidence>
<evidence type="ECO:0000259" key="8">
    <source>
        <dbReference type="Pfam" id="PF13802"/>
    </source>
</evidence>
<dbReference type="EC" id="3.2.1.177" evidence="5"/>
<dbReference type="GO" id="GO:0005975">
    <property type="term" value="P:carbohydrate metabolic process"/>
    <property type="evidence" value="ECO:0007669"/>
    <property type="project" value="InterPro"/>
</dbReference>
<evidence type="ECO:0000256" key="4">
    <source>
        <dbReference type="ARBA" id="ARBA00052064"/>
    </source>
</evidence>
<dbReference type="Pfam" id="PF01055">
    <property type="entry name" value="Glyco_hydro_31_2nd"/>
    <property type="match status" value="1"/>
</dbReference>
<accession>A0A516KI80</accession>
<evidence type="ECO:0000256" key="5">
    <source>
        <dbReference type="ARBA" id="ARBA00066962"/>
    </source>
</evidence>
<dbReference type="InterPro" id="IPR011013">
    <property type="entry name" value="Gal_mutarotase_sf_dom"/>
</dbReference>
<dbReference type="SUPFAM" id="SSF117125">
    <property type="entry name" value="Putative glucosidase YicI, C-terminal domain"/>
    <property type="match status" value="1"/>
</dbReference>
<comment type="similarity">
    <text evidence="1 6">Belongs to the glycosyl hydrolase 31 family.</text>
</comment>
<dbReference type="SUPFAM" id="SSF51011">
    <property type="entry name" value="Glycosyl hydrolase domain"/>
    <property type="match status" value="1"/>
</dbReference>
<dbReference type="Pfam" id="PF13802">
    <property type="entry name" value="Gal_mutarotas_2"/>
    <property type="match status" value="1"/>
</dbReference>
<dbReference type="SUPFAM" id="SSF51445">
    <property type="entry name" value="(Trans)glycosidases"/>
    <property type="match status" value="1"/>
</dbReference>